<evidence type="ECO:0000313" key="2">
    <source>
        <dbReference type="Proteomes" id="UP000003327"/>
    </source>
</evidence>
<keyword evidence="2" id="KW-1185">Reference proteome</keyword>
<dbReference type="Proteomes" id="UP000003327">
    <property type="component" value="Unassembled WGS sequence"/>
</dbReference>
<sequence>MEGLFAIVCYCYSSKYKKGVKSVKRDREVKETILSVIEERTI</sequence>
<proteinExistence type="predicted"/>
<dbReference type="STRING" id="649761.HMPREF0973_00379"/>
<gene>
    <name evidence="1" type="ORF">HMPREF0973_00379</name>
</gene>
<dbReference type="EMBL" id="ACVA01000013">
    <property type="protein sequence ID" value="EEX19438.1"/>
    <property type="molecule type" value="Genomic_DNA"/>
</dbReference>
<reference evidence="1 2" key="1">
    <citation type="submission" date="2009-09" db="EMBL/GenBank/DDBJ databases">
        <authorList>
            <person name="Weinstock G."/>
            <person name="Sodergren E."/>
            <person name="Clifton S."/>
            <person name="Fulton L."/>
            <person name="Fulton B."/>
            <person name="Courtney L."/>
            <person name="Fronick C."/>
            <person name="Harrison M."/>
            <person name="Strong C."/>
            <person name="Farmer C."/>
            <person name="Delahaunty K."/>
            <person name="Markovic C."/>
            <person name="Hall O."/>
            <person name="Minx P."/>
            <person name="Tomlinson C."/>
            <person name="Mitreva M."/>
            <person name="Nelson J."/>
            <person name="Hou S."/>
            <person name="Wollam A."/>
            <person name="Pepin K.H."/>
            <person name="Johnson M."/>
            <person name="Bhonagiri V."/>
            <person name="Nash W.E."/>
            <person name="Warren W."/>
            <person name="Chinwalla A."/>
            <person name="Mardis E.R."/>
            <person name="Wilson R.K."/>
        </authorList>
    </citation>
    <scope>NUCLEOTIDE SEQUENCE [LARGE SCALE GENOMIC DNA]</scope>
    <source>
        <strain evidence="1 2">F0319</strain>
    </source>
</reference>
<accession>C9MLA5</accession>
<evidence type="ECO:0000313" key="1">
    <source>
        <dbReference type="EMBL" id="EEX19438.1"/>
    </source>
</evidence>
<comment type="caution">
    <text evidence="1">The sequence shown here is derived from an EMBL/GenBank/DDBJ whole genome shotgun (WGS) entry which is preliminary data.</text>
</comment>
<dbReference type="AlphaFoldDB" id="C9MLA5"/>
<protein>
    <submittedName>
        <fullName evidence="1">Uncharacterized protein</fullName>
    </submittedName>
</protein>
<organism evidence="1 2">
    <name type="scientific">Prevotella veroralis F0319</name>
    <dbReference type="NCBI Taxonomy" id="649761"/>
    <lineage>
        <taxon>Bacteria</taxon>
        <taxon>Pseudomonadati</taxon>
        <taxon>Bacteroidota</taxon>
        <taxon>Bacteroidia</taxon>
        <taxon>Bacteroidales</taxon>
        <taxon>Prevotellaceae</taxon>
        <taxon>Prevotella</taxon>
    </lineage>
</organism>
<dbReference type="HOGENOM" id="CLU_3256038_0_0_10"/>
<name>C9MLA5_9BACT</name>